<protein>
    <recommendedName>
        <fullName evidence="4">Spore coat protein CotH</fullName>
    </recommendedName>
</protein>
<dbReference type="Proteomes" id="UP000630887">
    <property type="component" value="Unassembled WGS sequence"/>
</dbReference>
<evidence type="ECO:0000256" key="1">
    <source>
        <dbReference type="SAM" id="MobiDB-lite"/>
    </source>
</evidence>
<sequence length="514" mass="55066">MAADPGPPSARLRHRIPVRVRHYWKLLATCVAAVAALVVLAGNVQVTPIVTSEAAAAHDEATFDVPGRVDLFDPTVAHTMTLTYTEADYQRMFDEYMATGEKEYVRVDVTVDGTLIRDVGIRLKGNSTLMGLTHQGQSGTLREDRGGGGPMGEAPGGMRVRPNGGGGFGRVSLDSARPEELPWLMSFDEFAKGRRYQGHSEIAIRVSGMGGGSTVLNEAVSLAALDAAGQPAQRYAYTGFQVNGRPVKARLLVEHPDENFADSLGDGVLYKALSTGQFTYQGEDPTEYEDDFKQVNNKGSHDLKPVIELVKWVDEASDADFAAHLGDHVDVASFAAYAAAQNLLLNFDDMAGPGKNYYLWYDLGTKRFRVISWDHNLTFSGSATSGPHDTMSMGGRGGPGGGAEFTPPEGMELPEGFAPPGGFGGPGGFRAGNKLKERFLATDAFKDDYEAAYRNLYRVMFAENKAGAALDSLSATLATVAGNDAAATGSDAERLRSLIADRTKALAEHEVIKS</sequence>
<evidence type="ECO:0000313" key="2">
    <source>
        <dbReference type="EMBL" id="GIG05324.1"/>
    </source>
</evidence>
<evidence type="ECO:0000313" key="3">
    <source>
        <dbReference type="Proteomes" id="UP000630887"/>
    </source>
</evidence>
<reference evidence="2 3" key="1">
    <citation type="submission" date="2021-01" db="EMBL/GenBank/DDBJ databases">
        <title>Whole genome shotgun sequence of Catellatospora coxensis NBRC 107359.</title>
        <authorList>
            <person name="Komaki H."/>
            <person name="Tamura T."/>
        </authorList>
    </citation>
    <scope>NUCLEOTIDE SEQUENCE [LARGE SCALE GENOMIC DNA]</scope>
    <source>
        <strain evidence="2 3">NBRC 107359</strain>
    </source>
</reference>
<dbReference type="PANTHER" id="PTHR40050">
    <property type="entry name" value="INNER SPORE COAT PROTEIN H"/>
    <property type="match status" value="1"/>
</dbReference>
<feature type="region of interest" description="Disordered" evidence="1">
    <location>
        <begin position="133"/>
        <end position="157"/>
    </location>
</feature>
<comment type="caution">
    <text evidence="2">The sequence shown here is derived from an EMBL/GenBank/DDBJ whole genome shotgun (WGS) entry which is preliminary data.</text>
</comment>
<proteinExistence type="predicted"/>
<accession>A0A8J3KUC6</accession>
<dbReference type="AlphaFoldDB" id="A0A8J3KUC6"/>
<dbReference type="RefSeq" id="WP_203691510.1">
    <property type="nucleotide sequence ID" value="NZ_BAAALC010000021.1"/>
</dbReference>
<dbReference type="InterPro" id="IPR014867">
    <property type="entry name" value="Spore_coat_CotH_CotH2/3/7"/>
</dbReference>
<organism evidence="2 3">
    <name type="scientific">Catellatospora coxensis</name>
    <dbReference type="NCBI Taxonomy" id="310354"/>
    <lineage>
        <taxon>Bacteria</taxon>
        <taxon>Bacillati</taxon>
        <taxon>Actinomycetota</taxon>
        <taxon>Actinomycetes</taxon>
        <taxon>Micromonosporales</taxon>
        <taxon>Micromonosporaceae</taxon>
        <taxon>Catellatospora</taxon>
    </lineage>
</organism>
<dbReference type="PANTHER" id="PTHR40050:SF1">
    <property type="entry name" value="INNER SPORE COAT PROTEIN H"/>
    <property type="match status" value="1"/>
</dbReference>
<evidence type="ECO:0008006" key="4">
    <source>
        <dbReference type="Google" id="ProtNLM"/>
    </source>
</evidence>
<keyword evidence="3" id="KW-1185">Reference proteome</keyword>
<name>A0A8J3KUC6_9ACTN</name>
<dbReference type="Pfam" id="PF08757">
    <property type="entry name" value="CotH"/>
    <property type="match status" value="1"/>
</dbReference>
<gene>
    <name evidence="2" type="ORF">Cco03nite_20240</name>
</gene>
<dbReference type="EMBL" id="BONI01000014">
    <property type="protein sequence ID" value="GIG05324.1"/>
    <property type="molecule type" value="Genomic_DNA"/>
</dbReference>